<proteinExistence type="predicted"/>
<name>A0A2A6CUK8_PRIPA</name>
<protein>
    <submittedName>
        <fullName evidence="1">Uncharacterized protein</fullName>
    </submittedName>
</protein>
<reference evidence="1" key="2">
    <citation type="submission" date="2022-06" db="UniProtKB">
        <authorList>
            <consortium name="EnsemblMetazoa"/>
        </authorList>
    </citation>
    <scope>IDENTIFICATION</scope>
    <source>
        <strain evidence="1">PS312</strain>
    </source>
</reference>
<sequence>MQNNFIDYSKLGIGDDPPNSINCWKLIKYLSPILIALFRFGNNPSKINRLLGINQGTCHPAFTSTREKRDRS</sequence>
<evidence type="ECO:0000313" key="2">
    <source>
        <dbReference type="Proteomes" id="UP000005239"/>
    </source>
</evidence>
<gene>
    <name evidence="1" type="primary">WBGene00204692</name>
</gene>
<dbReference type="EnsemblMetazoa" id="PPA31828.1">
    <property type="protein sequence ID" value="PPA31828.1"/>
    <property type="gene ID" value="WBGene00204692"/>
</dbReference>
<reference evidence="2" key="1">
    <citation type="journal article" date="2008" name="Nat. Genet.">
        <title>The Pristionchus pacificus genome provides a unique perspective on nematode lifestyle and parasitism.</title>
        <authorList>
            <person name="Dieterich C."/>
            <person name="Clifton S.W."/>
            <person name="Schuster L.N."/>
            <person name="Chinwalla A."/>
            <person name="Delehaunty K."/>
            <person name="Dinkelacker I."/>
            <person name="Fulton L."/>
            <person name="Fulton R."/>
            <person name="Godfrey J."/>
            <person name="Minx P."/>
            <person name="Mitreva M."/>
            <person name="Roeseler W."/>
            <person name="Tian H."/>
            <person name="Witte H."/>
            <person name="Yang S.P."/>
            <person name="Wilson R.K."/>
            <person name="Sommer R.J."/>
        </authorList>
    </citation>
    <scope>NUCLEOTIDE SEQUENCE [LARGE SCALE GENOMIC DNA]</scope>
    <source>
        <strain evidence="2">PS312</strain>
    </source>
</reference>
<dbReference type="Proteomes" id="UP000005239">
    <property type="component" value="Unassembled WGS sequence"/>
</dbReference>
<organism evidence="1 2">
    <name type="scientific">Pristionchus pacificus</name>
    <name type="common">Parasitic nematode worm</name>
    <dbReference type="NCBI Taxonomy" id="54126"/>
    <lineage>
        <taxon>Eukaryota</taxon>
        <taxon>Metazoa</taxon>
        <taxon>Ecdysozoa</taxon>
        <taxon>Nematoda</taxon>
        <taxon>Chromadorea</taxon>
        <taxon>Rhabditida</taxon>
        <taxon>Rhabditina</taxon>
        <taxon>Diplogasteromorpha</taxon>
        <taxon>Diplogasteroidea</taxon>
        <taxon>Neodiplogasteridae</taxon>
        <taxon>Pristionchus</taxon>
    </lineage>
</organism>
<accession>A0A8R1YKF6</accession>
<dbReference type="AlphaFoldDB" id="A0A2A6CUK8"/>
<accession>A0A2A6CUK8</accession>
<evidence type="ECO:0000313" key="1">
    <source>
        <dbReference type="EnsemblMetazoa" id="PPA31828.1"/>
    </source>
</evidence>
<keyword evidence="2" id="KW-1185">Reference proteome</keyword>